<keyword evidence="4" id="KW-1185">Reference proteome</keyword>
<keyword evidence="1" id="KW-1133">Transmembrane helix</keyword>
<feature type="signal peptide" evidence="2">
    <location>
        <begin position="1"/>
        <end position="17"/>
    </location>
</feature>
<comment type="caution">
    <text evidence="3">The sequence shown here is derived from an EMBL/GenBank/DDBJ whole genome shotgun (WGS) entry which is preliminary data.</text>
</comment>
<feature type="chain" id="PRO_5042939547" description="Peptidyl-tRNA hydrolase" evidence="2">
    <location>
        <begin position="18"/>
        <end position="270"/>
    </location>
</feature>
<dbReference type="Proteomes" id="UP001303473">
    <property type="component" value="Unassembled WGS sequence"/>
</dbReference>
<feature type="transmembrane region" description="Helical" evidence="1">
    <location>
        <begin position="217"/>
        <end position="237"/>
    </location>
</feature>
<evidence type="ECO:0000313" key="4">
    <source>
        <dbReference type="Proteomes" id="UP001303473"/>
    </source>
</evidence>
<keyword evidence="1" id="KW-0472">Membrane</keyword>
<keyword evidence="1" id="KW-0812">Transmembrane</keyword>
<evidence type="ECO:0008006" key="5">
    <source>
        <dbReference type="Google" id="ProtNLM"/>
    </source>
</evidence>
<dbReference type="EMBL" id="MU853752">
    <property type="protein sequence ID" value="KAK3946440.1"/>
    <property type="molecule type" value="Genomic_DNA"/>
</dbReference>
<protein>
    <recommendedName>
        <fullName evidence="5">Peptidyl-tRNA hydrolase</fullName>
    </recommendedName>
</protein>
<accession>A0AAN6NJ13</accession>
<proteinExistence type="predicted"/>
<keyword evidence="2" id="KW-0732">Signal</keyword>
<evidence type="ECO:0000313" key="3">
    <source>
        <dbReference type="EMBL" id="KAK3946440.1"/>
    </source>
</evidence>
<dbReference type="AlphaFoldDB" id="A0AAN6NJ13"/>
<evidence type="ECO:0000256" key="1">
    <source>
        <dbReference type="SAM" id="Phobius"/>
    </source>
</evidence>
<sequence length="270" mass="29260">MRFTASAILALPLLAAAADSPFEEYKAKFQNFLSSFGAAPPSPSTQEAPADAGAAGSATVGAKNMEILTLDNWKDTLYSPVKPDATTPEEWWVLISGRNKTCFGHCLKVEEAFNETVAKFATIPNSPHVAYLNCDDQPVLCNAWSATTGALWIFEMLPPPAPVDVYWKRLNLTTTTAQTLLDFHAQDAKKNFHLIDGYFHPVDGLLAKNGLAVPLGYFFWVLNAIPSWGMMLVVSFISRAMMNRRMDPAANRPANAAAAAARGAPPGDAR</sequence>
<reference evidence="4" key="1">
    <citation type="journal article" date="2023" name="Mol. Phylogenet. Evol.">
        <title>Genome-scale phylogeny and comparative genomics of the fungal order Sordariales.</title>
        <authorList>
            <person name="Hensen N."/>
            <person name="Bonometti L."/>
            <person name="Westerberg I."/>
            <person name="Brannstrom I.O."/>
            <person name="Guillou S."/>
            <person name="Cros-Aarteil S."/>
            <person name="Calhoun S."/>
            <person name="Haridas S."/>
            <person name="Kuo A."/>
            <person name="Mondo S."/>
            <person name="Pangilinan J."/>
            <person name="Riley R."/>
            <person name="LaButti K."/>
            <person name="Andreopoulos B."/>
            <person name="Lipzen A."/>
            <person name="Chen C."/>
            <person name="Yan M."/>
            <person name="Daum C."/>
            <person name="Ng V."/>
            <person name="Clum A."/>
            <person name="Steindorff A."/>
            <person name="Ohm R.A."/>
            <person name="Martin F."/>
            <person name="Silar P."/>
            <person name="Natvig D.O."/>
            <person name="Lalanne C."/>
            <person name="Gautier V."/>
            <person name="Ament-Velasquez S.L."/>
            <person name="Kruys A."/>
            <person name="Hutchinson M.I."/>
            <person name="Powell A.J."/>
            <person name="Barry K."/>
            <person name="Miller A.N."/>
            <person name="Grigoriev I.V."/>
            <person name="Debuchy R."/>
            <person name="Gladieux P."/>
            <person name="Hiltunen Thoren M."/>
            <person name="Johannesson H."/>
        </authorList>
    </citation>
    <scope>NUCLEOTIDE SEQUENCE [LARGE SCALE GENOMIC DNA]</scope>
    <source>
        <strain evidence="4">CBS 340.73</strain>
    </source>
</reference>
<name>A0AAN6NJ13_9PEZI</name>
<organism evidence="3 4">
    <name type="scientific">Diplogelasinospora grovesii</name>
    <dbReference type="NCBI Taxonomy" id="303347"/>
    <lineage>
        <taxon>Eukaryota</taxon>
        <taxon>Fungi</taxon>
        <taxon>Dikarya</taxon>
        <taxon>Ascomycota</taxon>
        <taxon>Pezizomycotina</taxon>
        <taxon>Sordariomycetes</taxon>
        <taxon>Sordariomycetidae</taxon>
        <taxon>Sordariales</taxon>
        <taxon>Diplogelasinosporaceae</taxon>
        <taxon>Diplogelasinospora</taxon>
    </lineage>
</organism>
<evidence type="ECO:0000256" key="2">
    <source>
        <dbReference type="SAM" id="SignalP"/>
    </source>
</evidence>
<gene>
    <name evidence="3" type="ORF">QBC46DRAFT_369784</name>
</gene>